<accession>A0A8S3QW28</accession>
<dbReference type="Proteomes" id="UP000683360">
    <property type="component" value="Unassembled WGS sequence"/>
</dbReference>
<dbReference type="AlphaFoldDB" id="A0A8S3QW28"/>
<evidence type="ECO:0000313" key="1">
    <source>
        <dbReference type="EMBL" id="CAG2201337.1"/>
    </source>
</evidence>
<sequence length="177" mass="19461">MTQHATELQMYVGLKESEKTTTQAANYIEDLKSGVASDSQMLVITSTEKSTLVNLSDESHTILEEVKANCVALFKGNIYGTITYSNKVCCYKSTGEPLWTFMHQDINHIGGIALDKNGFVYIVSRGNNSIVVVSPDGKISKTILSKADGINKPCTIDINRETGMMILSSNIWMILMV</sequence>
<evidence type="ECO:0000313" key="2">
    <source>
        <dbReference type="Proteomes" id="UP000683360"/>
    </source>
</evidence>
<dbReference type="OrthoDB" id="6124404at2759"/>
<organism evidence="1 2">
    <name type="scientific">Mytilus edulis</name>
    <name type="common">Blue mussel</name>
    <dbReference type="NCBI Taxonomy" id="6550"/>
    <lineage>
        <taxon>Eukaryota</taxon>
        <taxon>Metazoa</taxon>
        <taxon>Spiralia</taxon>
        <taxon>Lophotrochozoa</taxon>
        <taxon>Mollusca</taxon>
        <taxon>Bivalvia</taxon>
        <taxon>Autobranchia</taxon>
        <taxon>Pteriomorphia</taxon>
        <taxon>Mytilida</taxon>
        <taxon>Mytiloidea</taxon>
        <taxon>Mytilidae</taxon>
        <taxon>Mytilinae</taxon>
        <taxon>Mytilus</taxon>
    </lineage>
</organism>
<reference evidence="1" key="1">
    <citation type="submission" date="2021-03" db="EMBL/GenBank/DDBJ databases">
        <authorList>
            <person name="Bekaert M."/>
        </authorList>
    </citation>
    <scope>NUCLEOTIDE SEQUENCE</scope>
</reference>
<gene>
    <name evidence="1" type="ORF">MEDL_15941</name>
</gene>
<dbReference type="SUPFAM" id="SSF101898">
    <property type="entry name" value="NHL repeat"/>
    <property type="match status" value="1"/>
</dbReference>
<comment type="caution">
    <text evidence="1">The sequence shown here is derived from an EMBL/GenBank/DDBJ whole genome shotgun (WGS) entry which is preliminary data.</text>
</comment>
<dbReference type="Gene3D" id="2.120.10.30">
    <property type="entry name" value="TolB, C-terminal domain"/>
    <property type="match status" value="1"/>
</dbReference>
<protein>
    <submittedName>
        <fullName evidence="1">Uncharacterized protein</fullName>
    </submittedName>
</protein>
<dbReference type="EMBL" id="CAJPWZ010000841">
    <property type="protein sequence ID" value="CAG2201337.1"/>
    <property type="molecule type" value="Genomic_DNA"/>
</dbReference>
<proteinExistence type="predicted"/>
<name>A0A8S3QW28_MYTED</name>
<dbReference type="InterPro" id="IPR011042">
    <property type="entry name" value="6-blade_b-propeller_TolB-like"/>
</dbReference>
<keyword evidence="2" id="KW-1185">Reference proteome</keyword>